<comment type="similarity">
    <text evidence="1">Belongs to the HipA Ser/Thr kinase family.</text>
</comment>
<gene>
    <name evidence="6" type="ORF">HMPREF0063_10208</name>
</gene>
<sequence length="431" mass="47445">MVYQPVEVLRVQAWGKPVGAVAADPRSGAYVFEYEPSWTRARVELAPSLMPTTNRSRIFTFPALSAETFRRLPPMLADSIPDGFGNAIIDAYLAREGVARDAVTALDRLAYVGDRGMGALTFHPDTGRGAADPTAVVMADLVVAARAAIEGNLQGHQHTDVLNRLLTVGTSAGGARAKAVIAWDRSTGDMLAGNIAVPDRFERWLVKFDGVGADPQLGDSQQYGRIEYAYSLMARAAGIDMAETFLLQEGGRAHFMTKRFDRAPDGTRTHMQSLCALGALDFNQQATHDYASYLLMCDNLGLGPAAREQAFRRMVFNIAASNCDDHTKNFSFLMDPDGTWRLAPAYDITYAFNPDNQWLRQHLMSVGGKFTDIKRADLNRFGDQFEVPRYEQVTDQVLDAIANWPAYAHKAGVTKPHIRTIGRRIADVRPA</sequence>
<dbReference type="InterPro" id="IPR012893">
    <property type="entry name" value="HipA-like_C"/>
</dbReference>
<dbReference type="Pfam" id="PF07804">
    <property type="entry name" value="HipA_C"/>
    <property type="match status" value="1"/>
</dbReference>
<dbReference type="GO" id="GO:0004674">
    <property type="term" value="F:protein serine/threonine kinase activity"/>
    <property type="evidence" value="ECO:0007669"/>
    <property type="project" value="TreeGrafter"/>
</dbReference>
<organism evidence="6 7">
    <name type="scientific">Aeromicrobium marinum DSM 15272</name>
    <dbReference type="NCBI Taxonomy" id="585531"/>
    <lineage>
        <taxon>Bacteria</taxon>
        <taxon>Bacillati</taxon>
        <taxon>Actinomycetota</taxon>
        <taxon>Actinomycetes</taxon>
        <taxon>Propionibacteriales</taxon>
        <taxon>Nocardioidaceae</taxon>
        <taxon>Aeromicrobium</taxon>
    </lineage>
</organism>
<accession>E2S851</accession>
<feature type="domain" description="HipA N-terminal subdomain 1" evidence="5">
    <location>
        <begin position="9"/>
        <end position="122"/>
    </location>
</feature>
<keyword evidence="2" id="KW-0808">Transferase</keyword>
<dbReference type="PANTHER" id="PTHR37419:SF8">
    <property type="entry name" value="TOXIN YJJJ"/>
    <property type="match status" value="1"/>
</dbReference>
<proteinExistence type="inferred from homology"/>
<dbReference type="PANTHER" id="PTHR37419">
    <property type="entry name" value="SERINE/THREONINE-PROTEIN KINASE TOXIN HIPA"/>
    <property type="match status" value="1"/>
</dbReference>
<feature type="domain" description="HipA-like C-terminal" evidence="4">
    <location>
        <begin position="170"/>
        <end position="402"/>
    </location>
</feature>
<dbReference type="GO" id="GO:0005829">
    <property type="term" value="C:cytosol"/>
    <property type="evidence" value="ECO:0007669"/>
    <property type="project" value="TreeGrafter"/>
</dbReference>
<dbReference type="OrthoDB" id="3182374at2"/>
<dbReference type="Gene3D" id="1.10.1070.20">
    <property type="match status" value="1"/>
</dbReference>
<dbReference type="HOGENOM" id="CLU_041102_1_0_11"/>
<dbReference type="AlphaFoldDB" id="E2S851"/>
<evidence type="ECO:0000313" key="7">
    <source>
        <dbReference type="Proteomes" id="UP000003111"/>
    </source>
</evidence>
<evidence type="ECO:0000259" key="4">
    <source>
        <dbReference type="Pfam" id="PF07804"/>
    </source>
</evidence>
<evidence type="ECO:0000256" key="1">
    <source>
        <dbReference type="ARBA" id="ARBA00010164"/>
    </source>
</evidence>
<keyword evidence="7" id="KW-1185">Reference proteome</keyword>
<reference evidence="6" key="1">
    <citation type="submission" date="2010-08" db="EMBL/GenBank/DDBJ databases">
        <authorList>
            <person name="Muzny D."/>
            <person name="Qin X."/>
            <person name="Buhay C."/>
            <person name="Dugan-Rocha S."/>
            <person name="Ding Y."/>
            <person name="Chen G."/>
            <person name="Hawes A."/>
            <person name="Holder M."/>
            <person name="Jhangiani S."/>
            <person name="Johnson A."/>
            <person name="Khan Z."/>
            <person name="Li Z."/>
            <person name="Liu W."/>
            <person name="Liu X."/>
            <person name="Perez L."/>
            <person name="Shen H."/>
            <person name="Wang Q."/>
            <person name="Watt J."/>
            <person name="Xi L."/>
            <person name="Xin Y."/>
            <person name="Zhou J."/>
            <person name="Deng J."/>
            <person name="Jiang H."/>
            <person name="Liu Y."/>
            <person name="Qu J."/>
            <person name="Song X.-Z."/>
            <person name="Zhang L."/>
            <person name="Villasana D."/>
            <person name="Johnson A."/>
            <person name="Liu J."/>
            <person name="Liyanage D."/>
            <person name="Lorensuhewa L."/>
            <person name="Robinson T."/>
            <person name="Song A."/>
            <person name="Song B.-B."/>
            <person name="Dinh H."/>
            <person name="Thornton R."/>
            <person name="Coyle M."/>
            <person name="Francisco L."/>
            <person name="Jackson L."/>
            <person name="Javaid M."/>
            <person name="Korchina V."/>
            <person name="Kovar C."/>
            <person name="Mata R."/>
            <person name="Mathew T."/>
            <person name="Ngo R."/>
            <person name="Nguyen L."/>
            <person name="Nguyen N."/>
            <person name="Okwuonu G."/>
            <person name="Ongeri F."/>
            <person name="Pham C."/>
            <person name="Simmons D."/>
            <person name="Wilczek-Boney K."/>
            <person name="Hale W."/>
            <person name="Jakkamsetti A."/>
            <person name="Pham P."/>
            <person name="Ruth R."/>
            <person name="San Lucas F."/>
            <person name="Warren J."/>
            <person name="Zhang J."/>
            <person name="Zhao Z."/>
            <person name="Zhou C."/>
            <person name="Zhu D."/>
            <person name="Lee S."/>
            <person name="Bess C."/>
            <person name="Blankenburg K."/>
            <person name="Forbes L."/>
            <person name="Fu Q."/>
            <person name="Gubbala S."/>
            <person name="Hirani K."/>
            <person name="Jayaseelan J.C."/>
            <person name="Lara F."/>
            <person name="Munidasa M."/>
            <person name="Palculict T."/>
            <person name="Patil S."/>
            <person name="Pu L.-L."/>
            <person name="Saada N."/>
            <person name="Tang L."/>
            <person name="Weissenberger G."/>
            <person name="Zhu Y."/>
            <person name="Hemphill L."/>
            <person name="Shang Y."/>
            <person name="Youmans B."/>
            <person name="Ayvaz T."/>
            <person name="Ross M."/>
            <person name="Santibanez J."/>
            <person name="Aqrawi P."/>
            <person name="Gross S."/>
            <person name="Joshi V."/>
            <person name="Fowler G."/>
            <person name="Nazareth L."/>
            <person name="Reid J."/>
            <person name="Worley K."/>
            <person name="Petrosino J."/>
            <person name="Highlander S."/>
            <person name="Gibbs R."/>
        </authorList>
    </citation>
    <scope>NUCLEOTIDE SEQUENCE [LARGE SCALE GENOMIC DNA]</scope>
    <source>
        <strain evidence="6">DSM 15272</strain>
    </source>
</reference>
<evidence type="ECO:0000259" key="5">
    <source>
        <dbReference type="Pfam" id="PF13657"/>
    </source>
</evidence>
<dbReference type="STRING" id="585531.HMPREF0063_10208"/>
<dbReference type="Pfam" id="PF13657">
    <property type="entry name" value="Couple_hipA"/>
    <property type="match status" value="1"/>
</dbReference>
<dbReference type="RefSeq" id="WP_007079090.1">
    <property type="nucleotide sequence ID" value="NZ_CM001024.1"/>
</dbReference>
<dbReference type="EMBL" id="ACLF03000002">
    <property type="protein sequence ID" value="EFQ84356.1"/>
    <property type="molecule type" value="Genomic_DNA"/>
</dbReference>
<protein>
    <submittedName>
        <fullName evidence="6">HipA-like C-terminal domain protein</fullName>
    </submittedName>
</protein>
<dbReference type="InterPro" id="IPR017508">
    <property type="entry name" value="HipA_N1"/>
</dbReference>
<dbReference type="eggNOG" id="COG3550">
    <property type="taxonomic scope" value="Bacteria"/>
</dbReference>
<name>E2S851_9ACTN</name>
<evidence type="ECO:0000256" key="2">
    <source>
        <dbReference type="ARBA" id="ARBA00022679"/>
    </source>
</evidence>
<comment type="caution">
    <text evidence="6">The sequence shown here is derived from an EMBL/GenBank/DDBJ whole genome shotgun (WGS) entry which is preliminary data.</text>
</comment>
<evidence type="ECO:0000313" key="6">
    <source>
        <dbReference type="EMBL" id="EFQ84356.1"/>
    </source>
</evidence>
<dbReference type="Proteomes" id="UP000003111">
    <property type="component" value="Unassembled WGS sequence"/>
</dbReference>
<keyword evidence="3" id="KW-0418">Kinase</keyword>
<dbReference type="InterPro" id="IPR052028">
    <property type="entry name" value="HipA_Ser/Thr_kinase"/>
</dbReference>
<evidence type="ECO:0000256" key="3">
    <source>
        <dbReference type="ARBA" id="ARBA00022777"/>
    </source>
</evidence>